<dbReference type="InterPro" id="IPR038765">
    <property type="entry name" value="Papain-like_cys_pep_sf"/>
</dbReference>
<evidence type="ECO:0000256" key="3">
    <source>
        <dbReference type="ARBA" id="ARBA00022801"/>
    </source>
</evidence>
<evidence type="ECO:0000256" key="1">
    <source>
        <dbReference type="ARBA" id="ARBA00005234"/>
    </source>
</evidence>
<evidence type="ECO:0000259" key="5">
    <source>
        <dbReference type="PROSITE" id="PS50600"/>
    </source>
</evidence>
<dbReference type="PROSITE" id="PS50600">
    <property type="entry name" value="ULP_PROTEASE"/>
    <property type="match status" value="1"/>
</dbReference>
<feature type="domain" description="Ubiquitin-like protease family profile" evidence="5">
    <location>
        <begin position="437"/>
        <end position="630"/>
    </location>
</feature>
<dbReference type="PANTHER" id="PTHR47764:SF2">
    <property type="entry name" value="UBIQUITIN-LIKE PROTEASE FAMILY PROFILE DOMAIN-CONTAINING PROTEIN"/>
    <property type="match status" value="1"/>
</dbReference>
<dbReference type="GO" id="GO:0008234">
    <property type="term" value="F:cysteine-type peptidase activity"/>
    <property type="evidence" value="ECO:0007669"/>
    <property type="project" value="InterPro"/>
</dbReference>
<evidence type="ECO:0000313" key="6">
    <source>
        <dbReference type="EMBL" id="CAE0464962.1"/>
    </source>
</evidence>
<dbReference type="Gene3D" id="3.40.395.10">
    <property type="entry name" value="Adenoviral Proteinase, Chain A"/>
    <property type="match status" value="1"/>
</dbReference>
<feature type="compositionally biased region" description="Basic residues" evidence="4">
    <location>
        <begin position="59"/>
        <end position="71"/>
    </location>
</feature>
<organism evidence="6">
    <name type="scientific">Chaetoceros debilis</name>
    <dbReference type="NCBI Taxonomy" id="122233"/>
    <lineage>
        <taxon>Eukaryota</taxon>
        <taxon>Sar</taxon>
        <taxon>Stramenopiles</taxon>
        <taxon>Ochrophyta</taxon>
        <taxon>Bacillariophyta</taxon>
        <taxon>Coscinodiscophyceae</taxon>
        <taxon>Chaetocerotophycidae</taxon>
        <taxon>Chaetocerotales</taxon>
        <taxon>Chaetocerotaceae</taxon>
        <taxon>Chaetoceros</taxon>
    </lineage>
</organism>
<name>A0A7S3Q485_9STRA</name>
<sequence length="733" mass="85337">MSRSIRKSVCYGAKKVREMVSPRKPSPTTKSRATYGQQQFDSTKNKNGSSSGKQIQPRRSSRRHKNKSRKKKDNDQAQAQAVIVLSSDDESVFDEEFLYDDLSQKDKEVAQDVDKIEDSSSEDDSDDNASKMKVIKRKSPRRHSERQAKMGGRMNVCASKIAIGSKVFSDSCSLAYQPGGREPYIMLEYKKSNGEVRVQHKFDTDVIREFKYYTPVEEEDENVDLNGAKSKSNLCYLVFRVDPTDENNLSQYSNAYLGKDKMETINTDSDKKILKKRYLLIEIDDVQAYRNILEMVKDIELVHALLSTCRCGDKSFDYLQHSSALTCFLLLILFSTGSSGQLNPRERDEHIIALSTEKKSKRDSRATKKRHQYLTEETILVYPFEAKPTELDSVAEKLIEASGRLKKTDTTTMFEKRCNKIGREDVVAVPIGKTHMVTVRGEDYERLEPYEFLNDSLIDFWMKWISRKEDPKTTDIHIFTTQFFTRLEDDGPESVSSWTKKKGIDIFTKKFIFIPVNKDIHWSLVVIVNPGKLMNMYEMDNFDEEEDEAKMDVPFILLLDSLRAHNKKNLKRHLYGWLNFEAKRLNKFPKLLKVRYPFNSRYMPLSAPKAPMQDNSWDCGVFVCRYAYGILCMRDKPFAADASFLEMPKRNRIVNDWVTASDGFQFDMRDIVRLRDEIAYLIDELGKLYKKLRNEQRRRRQQQRKEEEEKKADEKKLENEKRFLNGKKEDAVV</sequence>
<feature type="region of interest" description="Disordered" evidence="4">
    <location>
        <begin position="694"/>
        <end position="733"/>
    </location>
</feature>
<feature type="compositionally biased region" description="Polar residues" evidence="4">
    <location>
        <begin position="26"/>
        <end position="42"/>
    </location>
</feature>
<evidence type="ECO:0000256" key="2">
    <source>
        <dbReference type="ARBA" id="ARBA00022670"/>
    </source>
</evidence>
<dbReference type="InterPro" id="IPR003653">
    <property type="entry name" value="Peptidase_C48_C"/>
</dbReference>
<keyword evidence="3" id="KW-0378">Hydrolase</keyword>
<feature type="compositionally biased region" description="Basic and acidic residues" evidence="4">
    <location>
        <begin position="703"/>
        <end position="733"/>
    </location>
</feature>
<dbReference type="Pfam" id="PF02902">
    <property type="entry name" value="Peptidase_C48"/>
    <property type="match status" value="1"/>
</dbReference>
<reference evidence="6" key="1">
    <citation type="submission" date="2021-01" db="EMBL/GenBank/DDBJ databases">
        <authorList>
            <person name="Corre E."/>
            <person name="Pelletier E."/>
            <person name="Niang G."/>
            <person name="Scheremetjew M."/>
            <person name="Finn R."/>
            <person name="Kale V."/>
            <person name="Holt S."/>
            <person name="Cochrane G."/>
            <person name="Meng A."/>
            <person name="Brown T."/>
            <person name="Cohen L."/>
        </authorList>
    </citation>
    <scope>NUCLEOTIDE SEQUENCE</scope>
    <source>
        <strain evidence="6">MM31A-1</strain>
    </source>
</reference>
<dbReference type="GO" id="GO:0006508">
    <property type="term" value="P:proteolysis"/>
    <property type="evidence" value="ECO:0007669"/>
    <property type="project" value="UniProtKB-KW"/>
</dbReference>
<feature type="compositionally biased region" description="Basic and acidic residues" evidence="4">
    <location>
        <begin position="109"/>
        <end position="118"/>
    </location>
</feature>
<feature type="compositionally biased region" description="Basic residues" evidence="4">
    <location>
        <begin position="133"/>
        <end position="144"/>
    </location>
</feature>
<keyword evidence="2" id="KW-0645">Protease</keyword>
<dbReference type="AlphaFoldDB" id="A0A7S3Q485"/>
<gene>
    <name evidence="6" type="ORF">CDEB00056_LOCUS9803</name>
</gene>
<dbReference type="PANTHER" id="PTHR47764">
    <property type="entry name" value="UBIQUITIN-LIKE-SPECIFIC PROTEASE 2B-RELATED"/>
    <property type="match status" value="1"/>
</dbReference>
<dbReference type="SUPFAM" id="SSF54001">
    <property type="entry name" value="Cysteine proteinases"/>
    <property type="match status" value="1"/>
</dbReference>
<comment type="similarity">
    <text evidence="1">Belongs to the peptidase C48 family.</text>
</comment>
<protein>
    <recommendedName>
        <fullName evidence="5">Ubiquitin-like protease family profile domain-containing protein</fullName>
    </recommendedName>
</protein>
<accession>A0A7S3Q485</accession>
<proteinExistence type="inferred from homology"/>
<feature type="region of interest" description="Disordered" evidence="4">
    <location>
        <begin position="1"/>
        <end position="79"/>
    </location>
</feature>
<dbReference type="EMBL" id="HBIO01012618">
    <property type="protein sequence ID" value="CAE0464962.1"/>
    <property type="molecule type" value="Transcribed_RNA"/>
</dbReference>
<feature type="region of interest" description="Disordered" evidence="4">
    <location>
        <begin position="109"/>
        <end position="151"/>
    </location>
</feature>
<evidence type="ECO:0000256" key="4">
    <source>
        <dbReference type="SAM" id="MobiDB-lite"/>
    </source>
</evidence>